<accession>A0ABC8ZWN8</accession>
<dbReference type="Proteomes" id="UP001497457">
    <property type="component" value="Chromosome 2b"/>
</dbReference>
<sequence length="400" mass="43905">MGKTKRKRPGPATEPAGAAVPAAVASVLGNDVLLAEILLRLDLPTWLVRAALACRRWLRRASDPAFLRRFRALHPPRVLALRASAVGFSRETRCLPVPQPPGLAAAARRALATLRRSDLCDRRNGRLLVSIQDPDPTKFTTYAVRSLLNAARGDEPIPQPPRSSPQRLLRNGSGTCNCNLLCLLEEDADSTSCLSLNLSYNYEELAADFSLLQTGVWGVTKSSVTQLPQSIMDTIVAHKLLVGRKFYMTTTLGYILGLDLTTAGFFTVQLPADIRNSTSFRLSRPQQSGLYLIGAKGFILHVWHGDGMGQWALVDTISIPEACGHLNVRRWVPDDIKSAPVSVLETGENAEFVFLELVASGMVCCIQLSNRAVERVYLKKTEDVIRPVTMVWPPVFPVLS</sequence>
<proteinExistence type="predicted"/>
<evidence type="ECO:0000259" key="1">
    <source>
        <dbReference type="Pfam" id="PF23635"/>
    </source>
</evidence>
<keyword evidence="3" id="KW-1185">Reference proteome</keyword>
<dbReference type="InterPro" id="IPR036047">
    <property type="entry name" value="F-box-like_dom_sf"/>
</dbReference>
<gene>
    <name evidence="2" type="ORF">URODEC1_LOCUS49466</name>
</gene>
<dbReference type="Pfam" id="PF23635">
    <property type="entry name" value="Beta-prop_AT5G49610-like"/>
    <property type="match status" value="1"/>
</dbReference>
<protein>
    <recommendedName>
        <fullName evidence="1">F-box protein AT5G49610-like beta-propeller domain-containing protein</fullName>
    </recommendedName>
</protein>
<dbReference type="InterPro" id="IPR056594">
    <property type="entry name" value="AT5G49610-like_b-prop"/>
</dbReference>
<evidence type="ECO:0000313" key="3">
    <source>
        <dbReference type="Proteomes" id="UP001497457"/>
    </source>
</evidence>
<dbReference type="AlphaFoldDB" id="A0ABC8ZWN8"/>
<organism evidence="2 3">
    <name type="scientific">Urochloa decumbens</name>
    <dbReference type="NCBI Taxonomy" id="240449"/>
    <lineage>
        <taxon>Eukaryota</taxon>
        <taxon>Viridiplantae</taxon>
        <taxon>Streptophyta</taxon>
        <taxon>Embryophyta</taxon>
        <taxon>Tracheophyta</taxon>
        <taxon>Spermatophyta</taxon>
        <taxon>Magnoliopsida</taxon>
        <taxon>Liliopsida</taxon>
        <taxon>Poales</taxon>
        <taxon>Poaceae</taxon>
        <taxon>PACMAD clade</taxon>
        <taxon>Panicoideae</taxon>
        <taxon>Panicodae</taxon>
        <taxon>Paniceae</taxon>
        <taxon>Melinidinae</taxon>
        <taxon>Urochloa</taxon>
    </lineage>
</organism>
<evidence type="ECO:0000313" key="2">
    <source>
        <dbReference type="EMBL" id="CAL4969156.1"/>
    </source>
</evidence>
<feature type="domain" description="F-box protein AT5G49610-like beta-propeller" evidence="1">
    <location>
        <begin position="119"/>
        <end position="396"/>
    </location>
</feature>
<dbReference type="EMBL" id="OZ075112">
    <property type="protein sequence ID" value="CAL4969156.1"/>
    <property type="molecule type" value="Genomic_DNA"/>
</dbReference>
<reference evidence="3" key="1">
    <citation type="submission" date="2024-06" db="EMBL/GenBank/DDBJ databases">
        <authorList>
            <person name="Ryan C."/>
        </authorList>
    </citation>
    <scope>NUCLEOTIDE SEQUENCE [LARGE SCALE GENOMIC DNA]</scope>
</reference>
<dbReference type="SUPFAM" id="SSF81383">
    <property type="entry name" value="F-box domain"/>
    <property type="match status" value="1"/>
</dbReference>
<dbReference type="PANTHER" id="PTHR33207">
    <property type="entry name" value="F-BOX DOMAIN CONTAINING PROTEIN-RELATED"/>
    <property type="match status" value="1"/>
</dbReference>
<reference evidence="2 3" key="2">
    <citation type="submission" date="2024-10" db="EMBL/GenBank/DDBJ databases">
        <authorList>
            <person name="Ryan C."/>
        </authorList>
    </citation>
    <scope>NUCLEOTIDE SEQUENCE [LARGE SCALE GENOMIC DNA]</scope>
</reference>
<name>A0ABC8ZWN8_9POAL</name>